<protein>
    <recommendedName>
        <fullName evidence="1">HPr kinase/phosphorylase C-terminal domain-containing protein</fullName>
    </recommendedName>
</protein>
<dbReference type="GO" id="GO:0000155">
    <property type="term" value="F:phosphorelay sensor kinase activity"/>
    <property type="evidence" value="ECO:0007669"/>
    <property type="project" value="InterPro"/>
</dbReference>
<feature type="domain" description="HPr kinase/phosphorylase C-terminal" evidence="1">
    <location>
        <begin position="26"/>
        <end position="157"/>
    </location>
</feature>
<evidence type="ECO:0000313" key="3">
    <source>
        <dbReference type="Proteomes" id="UP001378188"/>
    </source>
</evidence>
<dbReference type="GO" id="GO:0005524">
    <property type="term" value="F:ATP binding"/>
    <property type="evidence" value="ECO:0007669"/>
    <property type="project" value="InterPro"/>
</dbReference>
<dbReference type="EMBL" id="JAZHOF010000017">
    <property type="protein sequence ID" value="MEJ8575031.1"/>
    <property type="molecule type" value="Genomic_DNA"/>
</dbReference>
<dbReference type="Gene3D" id="3.40.50.300">
    <property type="entry name" value="P-loop containing nucleotide triphosphate hydrolases"/>
    <property type="match status" value="1"/>
</dbReference>
<name>A0AAW9S625_9HYPH</name>
<sequence>MTPAPGPEAPAAQRPAPVSPAPMSLVQATCVLVGAGAVLIRGAPGSGKSSLAAALLALSGPGRLVRLVADDAVLVRAASGRLVAVAPAPIRGAMEVRGLGIVPTSFEPRAVVRLVADLVAADRIERLPAGADARAVLCGVDLPRLALPAGDPAARERIVAALALAGGDRPAGAAPEIAAMHKDSIRA</sequence>
<reference evidence="2 3" key="1">
    <citation type="submission" date="2024-02" db="EMBL/GenBank/DDBJ databases">
        <title>Genome analysis and characterization of Microbaculum marinisediminis sp. nov., isolated from marine sediment.</title>
        <authorList>
            <person name="Du Z.-J."/>
            <person name="Ye Y.-Q."/>
            <person name="Zhang Z.-R."/>
            <person name="Yuan S.-M."/>
            <person name="Zhang X.-Y."/>
        </authorList>
    </citation>
    <scope>NUCLEOTIDE SEQUENCE [LARGE SCALE GENOMIC DNA]</scope>
    <source>
        <strain evidence="2 3">SDUM1044001</strain>
    </source>
</reference>
<dbReference type="GO" id="GO:0006109">
    <property type="term" value="P:regulation of carbohydrate metabolic process"/>
    <property type="evidence" value="ECO:0007669"/>
    <property type="project" value="InterPro"/>
</dbReference>
<accession>A0AAW9S625</accession>
<dbReference type="InterPro" id="IPR011104">
    <property type="entry name" value="Hpr_kin/Pase_C"/>
</dbReference>
<comment type="caution">
    <text evidence="2">The sequence shown here is derived from an EMBL/GenBank/DDBJ whole genome shotgun (WGS) entry which is preliminary data.</text>
</comment>
<gene>
    <name evidence="2" type="ORF">V3328_26390</name>
</gene>
<dbReference type="AlphaFoldDB" id="A0AAW9S625"/>
<dbReference type="InterPro" id="IPR027417">
    <property type="entry name" value="P-loop_NTPase"/>
</dbReference>
<dbReference type="RefSeq" id="WP_340332728.1">
    <property type="nucleotide sequence ID" value="NZ_JAZHOF010000017.1"/>
</dbReference>
<evidence type="ECO:0000313" key="2">
    <source>
        <dbReference type="EMBL" id="MEJ8575031.1"/>
    </source>
</evidence>
<dbReference type="Pfam" id="PF07475">
    <property type="entry name" value="Hpr_kinase_C"/>
    <property type="match status" value="1"/>
</dbReference>
<organism evidence="2 3">
    <name type="scientific">Microbaculum marinum</name>
    <dbReference type="NCBI Taxonomy" id="1764581"/>
    <lineage>
        <taxon>Bacteria</taxon>
        <taxon>Pseudomonadati</taxon>
        <taxon>Pseudomonadota</taxon>
        <taxon>Alphaproteobacteria</taxon>
        <taxon>Hyphomicrobiales</taxon>
        <taxon>Tepidamorphaceae</taxon>
        <taxon>Microbaculum</taxon>
    </lineage>
</organism>
<proteinExistence type="predicted"/>
<dbReference type="SUPFAM" id="SSF53795">
    <property type="entry name" value="PEP carboxykinase-like"/>
    <property type="match status" value="1"/>
</dbReference>
<keyword evidence="3" id="KW-1185">Reference proteome</keyword>
<evidence type="ECO:0000259" key="1">
    <source>
        <dbReference type="Pfam" id="PF07475"/>
    </source>
</evidence>
<dbReference type="Proteomes" id="UP001378188">
    <property type="component" value="Unassembled WGS sequence"/>
</dbReference>